<reference evidence="2 3" key="1">
    <citation type="submission" date="2021-06" db="EMBL/GenBank/DDBJ databases">
        <authorList>
            <person name="Palmer J.M."/>
        </authorList>
    </citation>
    <scope>NUCLEOTIDE SEQUENCE [LARGE SCALE GENOMIC DNA]</scope>
    <source>
        <strain evidence="2 3">MEX-2019</strain>
        <tissue evidence="2">Muscle</tissue>
    </source>
</reference>
<feature type="compositionally biased region" description="Pro residues" evidence="1">
    <location>
        <begin position="276"/>
        <end position="285"/>
    </location>
</feature>
<feature type="compositionally biased region" description="Pro residues" evidence="1">
    <location>
        <begin position="313"/>
        <end position="331"/>
    </location>
</feature>
<accession>A0AAV9QQW0</accession>
<dbReference type="AlphaFoldDB" id="A0AAV9QQW0"/>
<feature type="region of interest" description="Disordered" evidence="1">
    <location>
        <begin position="114"/>
        <end position="350"/>
    </location>
</feature>
<feature type="compositionally biased region" description="Polar residues" evidence="1">
    <location>
        <begin position="247"/>
        <end position="260"/>
    </location>
</feature>
<evidence type="ECO:0000256" key="1">
    <source>
        <dbReference type="SAM" id="MobiDB-lite"/>
    </source>
</evidence>
<keyword evidence="3" id="KW-1185">Reference proteome</keyword>
<feature type="compositionally biased region" description="Low complexity" evidence="1">
    <location>
        <begin position="143"/>
        <end position="175"/>
    </location>
</feature>
<comment type="caution">
    <text evidence="2">The sequence shown here is derived from an EMBL/GenBank/DDBJ whole genome shotgun (WGS) entry which is preliminary data.</text>
</comment>
<name>A0AAV9QQW0_9TELE</name>
<proteinExistence type="predicted"/>
<dbReference type="Proteomes" id="UP001311232">
    <property type="component" value="Unassembled WGS sequence"/>
</dbReference>
<sequence>MPIEPKCHESPPHSTWAYPHRAPCNATPVPANRCNRAYTVKHRAHNRTPDPTPRWDKLTRQEVPSQRQAIPHHAPATTQTHHITATATIAQVETLSSSALPLPLSRTRCQCPHIQEEDTTPPPHMLQAPRLPSIPPPRPPPRHNSQQSSTPPSSPNHSASASSPSPPANRARPSTFQCRHKTCSTAPPTRPPTAALHLARGKSHKRKHWRKATTARQGPGTLPTPHLNHGGAPGYWPPTLPYGTPRCTKQTGQPLHQSEATSQSTPHTTRPRPPRRSPAPPPPTGGPGTEARDRDPRQSNYPERAKKASPSTRQPPRPEPQPQPKSRPSPLPLQASDPRRQTANGGVKRHDAIVVVCI</sequence>
<dbReference type="EMBL" id="JAHHUM010002911">
    <property type="protein sequence ID" value="KAK5599861.1"/>
    <property type="molecule type" value="Genomic_DNA"/>
</dbReference>
<feature type="compositionally biased region" description="Basic residues" evidence="1">
    <location>
        <begin position="199"/>
        <end position="213"/>
    </location>
</feature>
<evidence type="ECO:0000313" key="3">
    <source>
        <dbReference type="Proteomes" id="UP001311232"/>
    </source>
</evidence>
<evidence type="ECO:0000313" key="2">
    <source>
        <dbReference type="EMBL" id="KAK5599861.1"/>
    </source>
</evidence>
<gene>
    <name evidence="2" type="ORF">CRENBAI_014840</name>
</gene>
<protein>
    <submittedName>
        <fullName evidence="2">Uncharacterized protein</fullName>
    </submittedName>
</protein>
<organism evidence="2 3">
    <name type="scientific">Crenichthys baileyi</name>
    <name type="common">White River springfish</name>
    <dbReference type="NCBI Taxonomy" id="28760"/>
    <lineage>
        <taxon>Eukaryota</taxon>
        <taxon>Metazoa</taxon>
        <taxon>Chordata</taxon>
        <taxon>Craniata</taxon>
        <taxon>Vertebrata</taxon>
        <taxon>Euteleostomi</taxon>
        <taxon>Actinopterygii</taxon>
        <taxon>Neopterygii</taxon>
        <taxon>Teleostei</taxon>
        <taxon>Neoteleostei</taxon>
        <taxon>Acanthomorphata</taxon>
        <taxon>Ovalentaria</taxon>
        <taxon>Atherinomorphae</taxon>
        <taxon>Cyprinodontiformes</taxon>
        <taxon>Goodeidae</taxon>
        <taxon>Crenichthys</taxon>
    </lineage>
</organism>